<evidence type="ECO:0000256" key="3">
    <source>
        <dbReference type="ARBA" id="ARBA00022475"/>
    </source>
</evidence>
<dbReference type="InterPro" id="IPR000515">
    <property type="entry name" value="MetI-like"/>
</dbReference>
<dbReference type="PROSITE" id="PS50928">
    <property type="entry name" value="ABC_TM1"/>
    <property type="match status" value="1"/>
</dbReference>
<sequence>MSSITQPSDDSTMVVDPDEFEREARAERTRGTRSSNFRAIFLGISALLVFLLGWWLTWKWELVNPLFISNPVDVAKALVTMLGDAQTWGDIWATFYAAVLALAFGSVLGILTGIVFAASPAVRRGLNPYLAVINGIPRPALAPIFILWFGLGAGPKVLVGASLVYFVLLLNTLAGMMGINEDIEMLSDSLGMSRWQRFILVQLPGSLPSIVAGLRLGAVYAVLGVVVSEIVASYTGLGQLLLKYTNQLDIASSFAVVAIMSVMAVALDGAVRLFQMRLERQ</sequence>
<name>A0A554SA24_9ACTN</name>
<dbReference type="CDD" id="cd06261">
    <property type="entry name" value="TM_PBP2"/>
    <property type="match status" value="1"/>
</dbReference>
<dbReference type="PANTHER" id="PTHR30151:SF20">
    <property type="entry name" value="ABC TRANSPORTER PERMEASE PROTEIN HI_0355-RELATED"/>
    <property type="match status" value="1"/>
</dbReference>
<evidence type="ECO:0000313" key="10">
    <source>
        <dbReference type="Proteomes" id="UP000316988"/>
    </source>
</evidence>
<feature type="transmembrane region" description="Helical" evidence="7">
    <location>
        <begin position="250"/>
        <end position="271"/>
    </location>
</feature>
<keyword evidence="6 7" id="KW-0472">Membrane</keyword>
<evidence type="ECO:0000259" key="8">
    <source>
        <dbReference type="PROSITE" id="PS50928"/>
    </source>
</evidence>
<dbReference type="Pfam" id="PF00528">
    <property type="entry name" value="BPD_transp_1"/>
    <property type="match status" value="1"/>
</dbReference>
<dbReference type="Gene3D" id="1.10.3720.10">
    <property type="entry name" value="MetI-like"/>
    <property type="match status" value="1"/>
</dbReference>
<accession>A0A554SA24</accession>
<dbReference type="PANTHER" id="PTHR30151">
    <property type="entry name" value="ALKANE SULFONATE ABC TRANSPORTER-RELATED, MEMBRANE SUBUNIT"/>
    <property type="match status" value="1"/>
</dbReference>
<keyword evidence="3" id="KW-1003">Cell membrane</keyword>
<reference evidence="9 10" key="1">
    <citation type="submission" date="2019-07" db="EMBL/GenBank/DDBJ databases">
        <authorList>
            <person name="Zhao L.H."/>
        </authorList>
    </citation>
    <scope>NUCLEOTIDE SEQUENCE [LARGE SCALE GENOMIC DNA]</scope>
    <source>
        <strain evidence="9 10">Co35</strain>
    </source>
</reference>
<dbReference type="SUPFAM" id="SSF161098">
    <property type="entry name" value="MetI-like"/>
    <property type="match status" value="1"/>
</dbReference>
<dbReference type="RefSeq" id="WP_143913253.1">
    <property type="nucleotide sequence ID" value="NZ_VLNT01000006.1"/>
</dbReference>
<feature type="domain" description="ABC transmembrane type-1" evidence="8">
    <location>
        <begin position="91"/>
        <end position="275"/>
    </location>
</feature>
<feature type="transmembrane region" description="Helical" evidence="7">
    <location>
        <begin position="129"/>
        <end position="151"/>
    </location>
</feature>
<evidence type="ECO:0000256" key="7">
    <source>
        <dbReference type="RuleBase" id="RU363032"/>
    </source>
</evidence>
<evidence type="ECO:0000256" key="2">
    <source>
        <dbReference type="ARBA" id="ARBA00022448"/>
    </source>
</evidence>
<dbReference type="OrthoDB" id="7274389at2"/>
<evidence type="ECO:0000313" key="9">
    <source>
        <dbReference type="EMBL" id="TSD63200.1"/>
    </source>
</evidence>
<feature type="transmembrane region" description="Helical" evidence="7">
    <location>
        <begin position="157"/>
        <end position="177"/>
    </location>
</feature>
<dbReference type="Proteomes" id="UP000316988">
    <property type="component" value="Unassembled WGS sequence"/>
</dbReference>
<comment type="caution">
    <text evidence="9">The sequence shown here is derived from an EMBL/GenBank/DDBJ whole genome shotgun (WGS) entry which is preliminary data.</text>
</comment>
<evidence type="ECO:0000256" key="4">
    <source>
        <dbReference type="ARBA" id="ARBA00022692"/>
    </source>
</evidence>
<dbReference type="EMBL" id="VLNT01000006">
    <property type="protein sequence ID" value="TSD63200.1"/>
    <property type="molecule type" value="Genomic_DNA"/>
</dbReference>
<dbReference type="InterPro" id="IPR035906">
    <property type="entry name" value="MetI-like_sf"/>
</dbReference>
<evidence type="ECO:0000256" key="5">
    <source>
        <dbReference type="ARBA" id="ARBA00022989"/>
    </source>
</evidence>
<organism evidence="9 10">
    <name type="scientific">Aeromicrobium piscarium</name>
    <dbReference type="NCBI Taxonomy" id="2590901"/>
    <lineage>
        <taxon>Bacteria</taxon>
        <taxon>Bacillati</taxon>
        <taxon>Actinomycetota</taxon>
        <taxon>Actinomycetes</taxon>
        <taxon>Propionibacteriales</taxon>
        <taxon>Nocardioidaceae</taxon>
        <taxon>Aeromicrobium</taxon>
    </lineage>
</organism>
<dbReference type="AlphaFoldDB" id="A0A554SA24"/>
<evidence type="ECO:0000256" key="1">
    <source>
        <dbReference type="ARBA" id="ARBA00004651"/>
    </source>
</evidence>
<gene>
    <name evidence="9" type="ORF">FNM00_09820</name>
</gene>
<keyword evidence="5 7" id="KW-1133">Transmembrane helix</keyword>
<keyword evidence="2 7" id="KW-0813">Transport</keyword>
<protein>
    <submittedName>
        <fullName evidence="9">ABC transporter permease</fullName>
    </submittedName>
</protein>
<feature type="transmembrane region" description="Helical" evidence="7">
    <location>
        <begin position="37"/>
        <end position="56"/>
    </location>
</feature>
<dbReference type="GO" id="GO:0005886">
    <property type="term" value="C:plasma membrane"/>
    <property type="evidence" value="ECO:0007669"/>
    <property type="project" value="UniProtKB-SubCell"/>
</dbReference>
<dbReference type="GO" id="GO:0055085">
    <property type="term" value="P:transmembrane transport"/>
    <property type="evidence" value="ECO:0007669"/>
    <property type="project" value="InterPro"/>
</dbReference>
<comment type="similarity">
    <text evidence="7">Belongs to the binding-protein-dependent transport system permease family.</text>
</comment>
<comment type="subcellular location">
    <subcellularLocation>
        <location evidence="1 7">Cell membrane</location>
        <topology evidence="1 7">Multi-pass membrane protein</topology>
    </subcellularLocation>
</comment>
<keyword evidence="10" id="KW-1185">Reference proteome</keyword>
<evidence type="ECO:0000256" key="6">
    <source>
        <dbReference type="ARBA" id="ARBA00023136"/>
    </source>
</evidence>
<feature type="transmembrane region" description="Helical" evidence="7">
    <location>
        <begin position="91"/>
        <end position="117"/>
    </location>
</feature>
<proteinExistence type="inferred from homology"/>
<keyword evidence="4 7" id="KW-0812">Transmembrane</keyword>